<feature type="transmembrane region" description="Helical" evidence="1">
    <location>
        <begin position="20"/>
        <end position="39"/>
    </location>
</feature>
<name>A0ABS4L013_STRAV</name>
<evidence type="ECO:0000313" key="3">
    <source>
        <dbReference type="Proteomes" id="UP001519310"/>
    </source>
</evidence>
<proteinExistence type="predicted"/>
<reference evidence="2 3" key="1">
    <citation type="submission" date="2021-03" db="EMBL/GenBank/DDBJ databases">
        <title>Genomic Encyclopedia of Type Strains, Phase IV (KMG-IV): sequencing the most valuable type-strain genomes for metagenomic binning, comparative biology and taxonomic classification.</title>
        <authorList>
            <person name="Goeker M."/>
        </authorList>
    </citation>
    <scope>NUCLEOTIDE SEQUENCE [LARGE SCALE GENOMIC DNA]</scope>
    <source>
        <strain evidence="2 3">DSM 40526</strain>
    </source>
</reference>
<protein>
    <submittedName>
        <fullName evidence="2">Uncharacterized protein</fullName>
    </submittedName>
</protein>
<feature type="transmembrane region" description="Helical" evidence="1">
    <location>
        <begin position="46"/>
        <end position="66"/>
    </location>
</feature>
<organism evidence="2 3">
    <name type="scientific">Streptomyces avidinii</name>
    <dbReference type="NCBI Taxonomy" id="1895"/>
    <lineage>
        <taxon>Bacteria</taxon>
        <taxon>Bacillati</taxon>
        <taxon>Actinomycetota</taxon>
        <taxon>Actinomycetes</taxon>
        <taxon>Kitasatosporales</taxon>
        <taxon>Streptomycetaceae</taxon>
        <taxon>Streptomyces</taxon>
    </lineage>
</organism>
<gene>
    <name evidence="2" type="ORF">J2Z77_000233</name>
</gene>
<keyword evidence="1" id="KW-0812">Transmembrane</keyword>
<dbReference type="RefSeq" id="WP_189964947.1">
    <property type="nucleotide sequence ID" value="NZ_BMVL01000002.1"/>
</dbReference>
<keyword evidence="1" id="KW-1133">Transmembrane helix</keyword>
<dbReference type="EMBL" id="JAGGLQ010000001">
    <property type="protein sequence ID" value="MBP2034449.1"/>
    <property type="molecule type" value="Genomic_DNA"/>
</dbReference>
<keyword evidence="1" id="KW-0472">Membrane</keyword>
<feature type="transmembrane region" description="Helical" evidence="1">
    <location>
        <begin position="78"/>
        <end position="109"/>
    </location>
</feature>
<comment type="caution">
    <text evidence="2">The sequence shown here is derived from an EMBL/GenBank/DDBJ whole genome shotgun (WGS) entry which is preliminary data.</text>
</comment>
<evidence type="ECO:0000256" key="1">
    <source>
        <dbReference type="SAM" id="Phobius"/>
    </source>
</evidence>
<dbReference type="Proteomes" id="UP001519310">
    <property type="component" value="Unassembled WGS sequence"/>
</dbReference>
<sequence length="113" mass="11931">MTATSPPRPPAARLLAPPWWLAPALFTMAAALSGVWGYRSSPILHASAWLALPYVVPAALVAATWWPPSRTGTKARGMVLGGVGVFVALVYARLATVVLYAVAFGLWAFQRGG</sequence>
<keyword evidence="3" id="KW-1185">Reference proteome</keyword>
<evidence type="ECO:0000313" key="2">
    <source>
        <dbReference type="EMBL" id="MBP2034449.1"/>
    </source>
</evidence>
<accession>A0ABS4L013</accession>